<evidence type="ECO:0008006" key="6">
    <source>
        <dbReference type="Google" id="ProtNLM"/>
    </source>
</evidence>
<dbReference type="OrthoDB" id="192611at2759"/>
<protein>
    <recommendedName>
        <fullName evidence="6">Transcription factor IIIC 90kDa subunit N-terminal domain-containing protein</fullName>
    </recommendedName>
</protein>
<feature type="region of interest" description="Disordered" evidence="1">
    <location>
        <begin position="466"/>
        <end position="495"/>
    </location>
</feature>
<keyword evidence="5" id="KW-1185">Reference proteome</keyword>
<feature type="non-terminal residue" evidence="4">
    <location>
        <position position="700"/>
    </location>
</feature>
<accession>A0A0F4ZK57</accession>
<organism evidence="4 5">
    <name type="scientific">Thielaviopsis punctulata</name>
    <dbReference type="NCBI Taxonomy" id="72032"/>
    <lineage>
        <taxon>Eukaryota</taxon>
        <taxon>Fungi</taxon>
        <taxon>Dikarya</taxon>
        <taxon>Ascomycota</taxon>
        <taxon>Pezizomycotina</taxon>
        <taxon>Sordariomycetes</taxon>
        <taxon>Hypocreomycetidae</taxon>
        <taxon>Microascales</taxon>
        <taxon>Ceratocystidaceae</taxon>
        <taxon>Thielaviopsis</taxon>
    </lineage>
</organism>
<dbReference type="AlphaFoldDB" id="A0A0F4ZK57"/>
<dbReference type="Proteomes" id="UP000033483">
    <property type="component" value="Unassembled WGS sequence"/>
</dbReference>
<feature type="domain" description="Transcription factor IIIC putative zinc-finger" evidence="3">
    <location>
        <begin position="613"/>
        <end position="673"/>
    </location>
</feature>
<sequence>TIPLRTRPLNTHALAWSSDAELAVGADESIHIFLPELSVSLPSKPAAAGSSAPSTAVREQFFSTKLRIPIPAAINPRINAHIVSSASLASAVPAEKDCNKDDADDDDAAIDRDEAGFGTGAVTGFGGSLNQIVALAWSPAGLGLNGRPVLSAVLTCGSVLVYGEAHDGEKITLRERSFDRWKILWGVGGPLPGAGWRDRVKALAWAPQLGWGRALMAYATDADHVILLAVKRRGTGLAAWKVTEVGSFHAAGPHEEGDVHDEDYVPSATPFGLRWTPWTQTSSGMVATLGYTARNYVGFRRVTLESWEIGNDPVVKVGDVDSEGLCLHLGNDAFFEWEDCVYEDGESLVCRGIIATPLHAKPFQVDLTGDKKVSMPRHKVSDCNTTYPAMGDERSLPVAATEGNTPHANGPGLIIHPSNQPTIQYTYVCLSATSTTSWLQTNHASIPQWASEIERLVSLQLPPSMAYKGAQSDSEGDLSGSDSSGSDSDDSDLDIDADVQVHPNRIRIWALAASPGCGSSAVLYSRYITLFPDRRQRSTVSFAWHAAGPVAPESSTQQPSDMALRMSTEGRAWEWMYGGGAPVPGVSQALYVPQPTAADPGARGLLAGLVDKHDCVFCEGKLRWQTSGNYECDKGHSFAACTSSGLPILTPGISRLCGLCKRRCIWHDEILRQLRQHCGPDVGIPETGLVCGACGGCFLQ</sequence>
<gene>
    <name evidence="4" type="ORF">TD95_000842</name>
</gene>
<feature type="compositionally biased region" description="Low complexity" evidence="1">
    <location>
        <begin position="477"/>
        <end position="486"/>
    </location>
</feature>
<reference evidence="4 5" key="1">
    <citation type="submission" date="2015-03" db="EMBL/GenBank/DDBJ databases">
        <authorList>
            <person name="Radwan O."/>
            <person name="Al-Naeli F.A."/>
            <person name="Rendon G.A."/>
            <person name="Fields C."/>
        </authorList>
    </citation>
    <scope>NUCLEOTIDE SEQUENCE [LARGE SCALE GENOMIC DNA]</scope>
    <source>
        <strain evidence="4">CR-DP1</strain>
    </source>
</reference>
<dbReference type="EMBL" id="LAEV01000350">
    <property type="protein sequence ID" value="KKA30600.1"/>
    <property type="molecule type" value="Genomic_DNA"/>
</dbReference>
<evidence type="ECO:0000313" key="4">
    <source>
        <dbReference type="EMBL" id="KKA30600.1"/>
    </source>
</evidence>
<feature type="non-terminal residue" evidence="4">
    <location>
        <position position="1"/>
    </location>
</feature>
<dbReference type="Pfam" id="PF12660">
    <property type="entry name" value="zf-TFIIIC"/>
    <property type="match status" value="1"/>
</dbReference>
<evidence type="ECO:0000259" key="2">
    <source>
        <dbReference type="Pfam" id="PF12657"/>
    </source>
</evidence>
<name>A0A0F4ZK57_9PEZI</name>
<comment type="caution">
    <text evidence="4">The sequence shown here is derived from an EMBL/GenBank/DDBJ whole genome shotgun (WGS) entry which is preliminary data.</text>
</comment>
<proteinExistence type="predicted"/>
<dbReference type="InterPro" id="IPR024761">
    <property type="entry name" value="TFIIIC_delta_N"/>
</dbReference>
<evidence type="ECO:0000259" key="3">
    <source>
        <dbReference type="Pfam" id="PF12660"/>
    </source>
</evidence>
<dbReference type="Pfam" id="PF12657">
    <property type="entry name" value="TFIIIC_delta"/>
    <property type="match status" value="1"/>
</dbReference>
<evidence type="ECO:0000313" key="5">
    <source>
        <dbReference type="Proteomes" id="UP000033483"/>
    </source>
</evidence>
<dbReference type="InterPro" id="IPR024764">
    <property type="entry name" value="TFIIIC_Znf"/>
</dbReference>
<feature type="domain" description="Transcription factor IIIC 90kDa subunit N-terminal" evidence="2">
    <location>
        <begin position="16"/>
        <end position="541"/>
    </location>
</feature>
<evidence type="ECO:0000256" key="1">
    <source>
        <dbReference type="SAM" id="MobiDB-lite"/>
    </source>
</evidence>